<dbReference type="InterPro" id="IPR009097">
    <property type="entry name" value="Cyclic_Pdiesterase"/>
</dbReference>
<dbReference type="Gene3D" id="3.90.1140.10">
    <property type="entry name" value="Cyclic phosphodiesterase"/>
    <property type="match status" value="1"/>
</dbReference>
<sequence length="195" mass="21314">MPGHPNETTREDAGRHDGTGHSNCGPTYREVTHTPGLEPVAPQWCHVTVLHSGPVEEVSDEEIRAITGRVRERCAEVRPFELALDRPVVGNVALECPGRPGAPARRLWEITARAGREVLGDRYPLLPAAYYPHLSVAYAGRQAAHADRTALKALLSDIPAGPVSFHVDRLHLVAQSHDGRQITWRPVTTVLLGES</sequence>
<dbReference type="EMBL" id="RBAM01000049">
    <property type="protein sequence ID" value="RKN57134.1"/>
    <property type="molecule type" value="Genomic_DNA"/>
</dbReference>
<accession>A0A3B0A9K6</accession>
<proteinExistence type="predicted"/>
<keyword evidence="2" id="KW-0436">Ligase</keyword>
<gene>
    <name evidence="2" type="ORF">D7231_34435</name>
</gene>
<dbReference type="Proteomes" id="UP000270343">
    <property type="component" value="Unassembled WGS sequence"/>
</dbReference>
<name>A0A3B0A9K6_9ACTN</name>
<dbReference type="Pfam" id="PF13563">
    <property type="entry name" value="2_5_RNA_ligase2"/>
    <property type="match status" value="1"/>
</dbReference>
<dbReference type="AlphaFoldDB" id="A0A3B0A9K6"/>
<evidence type="ECO:0000313" key="2">
    <source>
        <dbReference type="EMBL" id="RKN57134.1"/>
    </source>
</evidence>
<comment type="caution">
    <text evidence="2">The sequence shown here is derived from an EMBL/GenBank/DDBJ whole genome shotgun (WGS) entry which is preliminary data.</text>
</comment>
<reference evidence="2 3" key="1">
    <citation type="journal article" date="2015" name="Antonie Van Leeuwenhoek">
        <title>Streptomyces klenkii sp. nov., isolated from deep marine sediment.</title>
        <authorList>
            <person name="Veyisoglu A."/>
            <person name="Sahin N."/>
        </authorList>
    </citation>
    <scope>NUCLEOTIDE SEQUENCE [LARGE SCALE GENOMIC DNA]</scope>
    <source>
        <strain evidence="2 3">KCTC 29202</strain>
    </source>
</reference>
<evidence type="ECO:0000256" key="1">
    <source>
        <dbReference type="SAM" id="MobiDB-lite"/>
    </source>
</evidence>
<keyword evidence="3" id="KW-1185">Reference proteome</keyword>
<organism evidence="2 3">
    <name type="scientific">Streptomyces klenkii</name>
    <dbReference type="NCBI Taxonomy" id="1420899"/>
    <lineage>
        <taxon>Bacteria</taxon>
        <taxon>Bacillati</taxon>
        <taxon>Actinomycetota</taxon>
        <taxon>Actinomycetes</taxon>
        <taxon>Kitasatosporales</taxon>
        <taxon>Streptomycetaceae</taxon>
        <taxon>Streptomyces</taxon>
    </lineage>
</organism>
<feature type="region of interest" description="Disordered" evidence="1">
    <location>
        <begin position="1"/>
        <end position="28"/>
    </location>
</feature>
<dbReference type="GO" id="GO:0016874">
    <property type="term" value="F:ligase activity"/>
    <property type="evidence" value="ECO:0007669"/>
    <property type="project" value="UniProtKB-KW"/>
</dbReference>
<evidence type="ECO:0000313" key="3">
    <source>
        <dbReference type="Proteomes" id="UP000270343"/>
    </source>
</evidence>
<feature type="compositionally biased region" description="Basic and acidic residues" evidence="1">
    <location>
        <begin position="7"/>
        <end position="19"/>
    </location>
</feature>
<protein>
    <submittedName>
        <fullName evidence="2">2'-5' RNA ligase family protein</fullName>
    </submittedName>
</protein>
<dbReference type="SUPFAM" id="SSF55144">
    <property type="entry name" value="LigT-like"/>
    <property type="match status" value="1"/>
</dbReference>